<name>A0ABR5IXJ9_9ACTN</name>
<proteinExistence type="predicted"/>
<protein>
    <submittedName>
        <fullName evidence="1">Uncharacterized protein</fullName>
    </submittedName>
</protein>
<evidence type="ECO:0000313" key="1">
    <source>
        <dbReference type="EMBL" id="KOG85877.1"/>
    </source>
</evidence>
<comment type="caution">
    <text evidence="1">The sequence shown here is derived from an EMBL/GenBank/DDBJ whole genome shotgun (WGS) entry which is preliminary data.</text>
</comment>
<reference evidence="1 2" key="1">
    <citation type="submission" date="2015-07" db="EMBL/GenBank/DDBJ databases">
        <authorList>
            <person name="Ju K.-S."/>
            <person name="Doroghazi J.R."/>
            <person name="Metcalf W.W."/>
        </authorList>
    </citation>
    <scope>NUCLEOTIDE SEQUENCE [LARGE SCALE GENOMIC DNA]</scope>
    <source>
        <strain evidence="1 2">NRRL B-3589</strain>
    </source>
</reference>
<gene>
    <name evidence="1" type="ORF">ADK38_34215</name>
</gene>
<dbReference type="Proteomes" id="UP000037020">
    <property type="component" value="Unassembled WGS sequence"/>
</dbReference>
<evidence type="ECO:0000313" key="2">
    <source>
        <dbReference type="Proteomes" id="UP000037020"/>
    </source>
</evidence>
<organism evidence="1 2">
    <name type="scientific">Streptomyces varsoviensis</name>
    <dbReference type="NCBI Taxonomy" id="67373"/>
    <lineage>
        <taxon>Bacteria</taxon>
        <taxon>Bacillati</taxon>
        <taxon>Actinomycetota</taxon>
        <taxon>Actinomycetes</taxon>
        <taxon>Kitasatosporales</taxon>
        <taxon>Streptomycetaceae</taxon>
        <taxon>Streptomyces</taxon>
    </lineage>
</organism>
<dbReference type="EMBL" id="LGUT01003153">
    <property type="protein sequence ID" value="KOG85877.1"/>
    <property type="molecule type" value="Genomic_DNA"/>
</dbReference>
<accession>A0ABR5IXJ9</accession>
<keyword evidence="2" id="KW-1185">Reference proteome</keyword>
<sequence length="67" mass="7395">MPMSAGLIRTVLMSPLGTWPVSGVRSTRTLKAIRSMRSGLRPYRARGVRAAAELDERARLFLVAQPN</sequence>